<evidence type="ECO:0000256" key="7">
    <source>
        <dbReference type="ARBA" id="ARBA00038475"/>
    </source>
</evidence>
<keyword evidence="4" id="KW-0677">Repeat</keyword>
<dbReference type="GO" id="GO:0016020">
    <property type="term" value="C:membrane"/>
    <property type="evidence" value="ECO:0007669"/>
    <property type="project" value="UniProtKB-SubCell"/>
</dbReference>
<dbReference type="PIRSF" id="PIRSF023381">
    <property type="entry name" value="MannP-dilichol_defect-1p"/>
    <property type="match status" value="1"/>
</dbReference>
<name>A0A6J2U8Q8_DROLE</name>
<feature type="transmembrane region" description="Helical" evidence="10">
    <location>
        <begin position="102"/>
        <end position="119"/>
    </location>
</feature>
<proteinExistence type="inferred from homology"/>
<keyword evidence="11" id="KW-1185">Reference proteome</keyword>
<feature type="transmembrane region" description="Helical" evidence="10">
    <location>
        <begin position="124"/>
        <end position="142"/>
    </location>
</feature>
<dbReference type="OrthoDB" id="271506at2759"/>
<evidence type="ECO:0000256" key="5">
    <source>
        <dbReference type="ARBA" id="ARBA00022989"/>
    </source>
</evidence>
<keyword evidence="2" id="KW-0813">Transport</keyword>
<accession>A0A6J2U8Q8</accession>
<evidence type="ECO:0000256" key="9">
    <source>
        <dbReference type="PIRNR" id="PIRNR023381"/>
    </source>
</evidence>
<dbReference type="AlphaFoldDB" id="A0A6J2U8Q8"/>
<dbReference type="RefSeq" id="XP_030383933.1">
    <property type="nucleotide sequence ID" value="XM_030528073.1"/>
</dbReference>
<dbReference type="Proteomes" id="UP000504634">
    <property type="component" value="Unplaced"/>
</dbReference>
<reference evidence="12" key="1">
    <citation type="submission" date="2025-08" db="UniProtKB">
        <authorList>
            <consortium name="RefSeq"/>
        </authorList>
    </citation>
    <scope>IDENTIFICATION</scope>
    <source>
        <strain evidence="12">11010-0011.00</strain>
        <tissue evidence="12">Whole body</tissue>
    </source>
</reference>
<dbReference type="SMART" id="SM00679">
    <property type="entry name" value="CTNS"/>
    <property type="match status" value="2"/>
</dbReference>
<dbReference type="InterPro" id="IPR016817">
    <property type="entry name" value="MannP-dilichol_defect-1"/>
</dbReference>
<evidence type="ECO:0000256" key="6">
    <source>
        <dbReference type="ARBA" id="ARBA00023136"/>
    </source>
</evidence>
<feature type="transmembrane region" description="Helical" evidence="10">
    <location>
        <begin position="209"/>
        <end position="230"/>
    </location>
</feature>
<protein>
    <recommendedName>
        <fullName evidence="8 9">Mannose-P-dolichol utilization defect 1 protein homolog</fullName>
    </recommendedName>
</protein>
<gene>
    <name evidence="12" type="primary">LOC115631356</name>
</gene>
<evidence type="ECO:0000256" key="4">
    <source>
        <dbReference type="ARBA" id="ARBA00022737"/>
    </source>
</evidence>
<comment type="subcellular location">
    <subcellularLocation>
        <location evidence="1 9">Membrane</location>
        <topology evidence="1 9">Multi-pass membrane protein</topology>
    </subcellularLocation>
</comment>
<dbReference type="PANTHER" id="PTHR12226">
    <property type="entry name" value="MANNOSE-P-DOLICHOL UTILIZATION DEFECT 1 LEC35 -RELATED"/>
    <property type="match status" value="1"/>
</dbReference>
<comment type="similarity">
    <text evidence="7 9">Belongs to the MPDU1 (TC 2.A.43.3) family.</text>
</comment>
<dbReference type="FunFam" id="1.20.1280.290:FF:000006">
    <property type="entry name" value="mannose-P-dolichol utilization defect 1 protein"/>
    <property type="match status" value="1"/>
</dbReference>
<keyword evidence="6 9" id="KW-0472">Membrane</keyword>
<dbReference type="InterPro" id="IPR006603">
    <property type="entry name" value="PQ-loop_rpt"/>
</dbReference>
<evidence type="ECO:0000313" key="12">
    <source>
        <dbReference type="RefSeq" id="XP_030383933.1"/>
    </source>
</evidence>
<keyword evidence="3 9" id="KW-0812">Transmembrane</keyword>
<evidence type="ECO:0000256" key="3">
    <source>
        <dbReference type="ARBA" id="ARBA00022692"/>
    </source>
</evidence>
<dbReference type="GO" id="GO:0009312">
    <property type="term" value="P:oligosaccharide biosynthetic process"/>
    <property type="evidence" value="ECO:0007669"/>
    <property type="project" value="TreeGrafter"/>
</dbReference>
<dbReference type="Gene3D" id="1.20.1280.290">
    <property type="match status" value="2"/>
</dbReference>
<evidence type="ECO:0000256" key="1">
    <source>
        <dbReference type="ARBA" id="ARBA00004141"/>
    </source>
</evidence>
<keyword evidence="5 9" id="KW-1133">Transmembrane helix</keyword>
<dbReference type="FunFam" id="1.20.1280.290:FF:000031">
    <property type="entry name" value="Mannose-P-dolichol utilization defect 1"/>
    <property type="match status" value="1"/>
</dbReference>
<sequence>MTDLIKKGALFLMSPKCYDNYFLEFNFFDVPCFKALLSKGLGLGIIAGSLLVKVPQVLKILSNKSGEGINLVGVLLDLLAISFHMSYSYMNGYPFSAWGDNTFLALQTVAIAALVLLYSGRKSLAIAFIGAYASLLYILNSGLTPMKVLLTIQSLNIPILLVGKLSQALTNYRNGSTGQLSAATVIMLFAGSLARIFTSIQETGDQMMIITFCASSFANGVILAQLIYYWNKEPASTLKKDAAKPKKAKSKKDD</sequence>
<dbReference type="Pfam" id="PF04193">
    <property type="entry name" value="PQ-loop"/>
    <property type="match status" value="2"/>
</dbReference>
<evidence type="ECO:0000256" key="8">
    <source>
        <dbReference type="ARBA" id="ARBA00067517"/>
    </source>
</evidence>
<organism evidence="11 12">
    <name type="scientific">Drosophila lebanonensis</name>
    <name type="common">Fruit fly</name>
    <name type="synonym">Scaptodrosophila lebanonensis</name>
    <dbReference type="NCBI Taxonomy" id="7225"/>
    <lineage>
        <taxon>Eukaryota</taxon>
        <taxon>Metazoa</taxon>
        <taxon>Ecdysozoa</taxon>
        <taxon>Arthropoda</taxon>
        <taxon>Hexapoda</taxon>
        <taxon>Insecta</taxon>
        <taxon>Pterygota</taxon>
        <taxon>Neoptera</taxon>
        <taxon>Endopterygota</taxon>
        <taxon>Diptera</taxon>
        <taxon>Brachycera</taxon>
        <taxon>Muscomorpha</taxon>
        <taxon>Ephydroidea</taxon>
        <taxon>Drosophilidae</taxon>
        <taxon>Scaptodrosophila</taxon>
    </lineage>
</organism>
<feature type="transmembrane region" description="Helical" evidence="10">
    <location>
        <begin position="69"/>
        <end position="90"/>
    </location>
</feature>
<evidence type="ECO:0000313" key="11">
    <source>
        <dbReference type="Proteomes" id="UP000504634"/>
    </source>
</evidence>
<evidence type="ECO:0000256" key="2">
    <source>
        <dbReference type="ARBA" id="ARBA00022448"/>
    </source>
</evidence>
<feature type="transmembrane region" description="Helical" evidence="10">
    <location>
        <begin position="178"/>
        <end position="197"/>
    </location>
</feature>
<dbReference type="GeneID" id="115631356"/>
<dbReference type="PANTHER" id="PTHR12226:SF2">
    <property type="entry name" value="MANNOSE-P-DOLICHOL UTILIZATION DEFECT 1 PROTEIN"/>
    <property type="match status" value="1"/>
</dbReference>
<evidence type="ECO:0000256" key="10">
    <source>
        <dbReference type="SAM" id="Phobius"/>
    </source>
</evidence>